<protein>
    <submittedName>
        <fullName evidence="5">SDR family oxidoreductase</fullName>
    </submittedName>
    <submittedName>
        <fullName evidence="4">Uncharacterized protein YbjT (DUF2867 family)</fullName>
    </submittedName>
</protein>
<sequence length="446" mass="48652">MLILLTGSTGFLGSRLLPLLRARGHRVVCAGRRAQPGCDFVAADFAHDSEKSVWMARLSGVDAVINSVGIIRESGAQTFARLHAETPRALFAACAEARVRLVIQVSALGADDAAATPYHLSKKAADDFLATLPLRSRIVQPSLIYGPEGASARLFRMLATMPFAVRFGSAPQPVQPVHVEDVCQAILALLDEKGGPRSARVPLVGPAPLPFIGYLGTLRRALGLGRLRVLRLPEAVARGAAWLGGFVPGSPLTPDTLRMLARGNTADPAITSQLLGRPPRAVDKFITHPQAERRAAQLDWLLPLLRTSLAAVWIWTAWVSAFAWPVEDSYRLLERSGIPAVLAPLMLYGASALDLAFGIGTLALPPRRRRPLWLAQIALIGFYTLLIAVRLPEFVWHPYGPLSKNLPMLAAIWLLYELEKEGGRDDRPEHRPEHGSKHRPEHKERG</sequence>
<feature type="transmembrane region" description="Helical" evidence="2">
    <location>
        <begin position="371"/>
        <end position="389"/>
    </location>
</feature>
<evidence type="ECO:0000256" key="1">
    <source>
        <dbReference type="SAM" id="MobiDB-lite"/>
    </source>
</evidence>
<dbReference type="InterPro" id="IPR036291">
    <property type="entry name" value="NAD(P)-bd_dom_sf"/>
</dbReference>
<dbReference type="InterPro" id="IPR001509">
    <property type="entry name" value="Epimerase_deHydtase"/>
</dbReference>
<dbReference type="EMBL" id="CP040017">
    <property type="protein sequence ID" value="QCP12534.1"/>
    <property type="molecule type" value="Genomic_DNA"/>
</dbReference>
<dbReference type="GO" id="GO:0044877">
    <property type="term" value="F:protein-containing complex binding"/>
    <property type="evidence" value="ECO:0007669"/>
    <property type="project" value="TreeGrafter"/>
</dbReference>
<dbReference type="AlphaFoldDB" id="A0A4P8HVQ5"/>
<proteinExistence type="predicted"/>
<dbReference type="InterPro" id="IPR051207">
    <property type="entry name" value="ComplexI_NDUFA9_subunit"/>
</dbReference>
<dbReference type="SUPFAM" id="SSF51735">
    <property type="entry name" value="NAD(P)-binding Rossmann-fold domains"/>
    <property type="match status" value="1"/>
</dbReference>
<name>A0A4P8HVQ5_9BURK</name>
<keyword evidence="2" id="KW-0472">Membrane</keyword>
<evidence type="ECO:0000313" key="7">
    <source>
        <dbReference type="Proteomes" id="UP000584325"/>
    </source>
</evidence>
<keyword evidence="6" id="KW-1185">Reference proteome</keyword>
<reference evidence="5 6" key="1">
    <citation type="submission" date="2019-05" db="EMBL/GenBank/DDBJ databases">
        <title>Draft Genome Sequences of Six Type Strains of the Genus Massilia.</title>
        <authorList>
            <person name="Miess H."/>
            <person name="Frediansyhah A."/>
            <person name="Gross H."/>
        </authorList>
    </citation>
    <scope>NUCLEOTIDE SEQUENCE [LARGE SCALE GENOMIC DNA]</scope>
    <source>
        <strain evidence="5 6">DSMZ 26121</strain>
    </source>
</reference>
<feature type="transmembrane region" description="Helical" evidence="2">
    <location>
        <begin position="300"/>
        <end position="325"/>
    </location>
</feature>
<evidence type="ECO:0000313" key="5">
    <source>
        <dbReference type="EMBL" id="QCP12534.1"/>
    </source>
</evidence>
<dbReference type="InterPro" id="IPR025695">
    <property type="entry name" value="DoxX-like"/>
</dbReference>
<dbReference type="RefSeq" id="WP_137315368.1">
    <property type="nucleotide sequence ID" value="NZ_CP040017.1"/>
</dbReference>
<dbReference type="Proteomes" id="UP000298763">
    <property type="component" value="Chromosome"/>
</dbReference>
<reference evidence="4 7" key="2">
    <citation type="submission" date="2020-08" db="EMBL/GenBank/DDBJ databases">
        <title>Genomic Encyclopedia of Type Strains, Phase III (KMG-III): the genomes of soil and plant-associated and newly described type strains.</title>
        <authorList>
            <person name="Whitman W."/>
        </authorList>
    </citation>
    <scope>NUCLEOTIDE SEQUENCE [LARGE SCALE GENOMIC DNA]</scope>
    <source>
        <strain evidence="4 7">CECT 7753</strain>
    </source>
</reference>
<dbReference type="PANTHER" id="PTHR12126:SF11">
    <property type="entry name" value="NADH DEHYDROGENASE [UBIQUINONE] 1 ALPHA SUBCOMPLEX SUBUNIT 9, MITOCHONDRIAL"/>
    <property type="match status" value="1"/>
</dbReference>
<evidence type="ECO:0000313" key="4">
    <source>
        <dbReference type="EMBL" id="MBB3222315.1"/>
    </source>
</evidence>
<feature type="domain" description="NAD-dependent epimerase/dehydratase" evidence="3">
    <location>
        <begin position="3"/>
        <end position="192"/>
    </location>
</feature>
<evidence type="ECO:0000313" key="6">
    <source>
        <dbReference type="Proteomes" id="UP000298763"/>
    </source>
</evidence>
<feature type="compositionally biased region" description="Basic and acidic residues" evidence="1">
    <location>
        <begin position="423"/>
        <end position="435"/>
    </location>
</feature>
<dbReference type="EMBL" id="JACHXS010000005">
    <property type="protein sequence ID" value="MBB3222315.1"/>
    <property type="molecule type" value="Genomic_DNA"/>
</dbReference>
<evidence type="ECO:0000256" key="2">
    <source>
        <dbReference type="SAM" id="Phobius"/>
    </source>
</evidence>
<gene>
    <name evidence="5" type="ORF">FCL38_20460</name>
    <name evidence="4" type="ORF">FHS02_003134</name>
</gene>
<accession>A0A4P8HVQ5</accession>
<organism evidence="4 7">
    <name type="scientific">Pseudoduganella umbonata</name>
    <dbReference type="NCBI Taxonomy" id="864828"/>
    <lineage>
        <taxon>Bacteria</taxon>
        <taxon>Pseudomonadati</taxon>
        <taxon>Pseudomonadota</taxon>
        <taxon>Betaproteobacteria</taxon>
        <taxon>Burkholderiales</taxon>
        <taxon>Oxalobacteraceae</taxon>
        <taxon>Telluria group</taxon>
        <taxon>Pseudoduganella</taxon>
    </lineage>
</organism>
<dbReference type="OrthoDB" id="5292533at2"/>
<feature type="region of interest" description="Disordered" evidence="1">
    <location>
        <begin position="423"/>
        <end position="446"/>
    </location>
</feature>
<dbReference type="Gene3D" id="3.40.50.720">
    <property type="entry name" value="NAD(P)-binding Rossmann-like Domain"/>
    <property type="match status" value="1"/>
</dbReference>
<dbReference type="Pfam" id="PF13781">
    <property type="entry name" value="DoxX_3"/>
    <property type="match status" value="1"/>
</dbReference>
<keyword evidence="2" id="KW-1133">Transmembrane helix</keyword>
<dbReference type="Proteomes" id="UP000584325">
    <property type="component" value="Unassembled WGS sequence"/>
</dbReference>
<dbReference type="Pfam" id="PF01370">
    <property type="entry name" value="Epimerase"/>
    <property type="match status" value="1"/>
</dbReference>
<dbReference type="PANTHER" id="PTHR12126">
    <property type="entry name" value="NADH-UBIQUINONE OXIDOREDUCTASE 39 KDA SUBUNIT-RELATED"/>
    <property type="match status" value="1"/>
</dbReference>
<keyword evidence="2" id="KW-0812">Transmembrane</keyword>
<feature type="transmembrane region" description="Helical" evidence="2">
    <location>
        <begin position="345"/>
        <end position="364"/>
    </location>
</feature>
<evidence type="ECO:0000259" key="3">
    <source>
        <dbReference type="Pfam" id="PF01370"/>
    </source>
</evidence>